<dbReference type="InterPro" id="IPR000644">
    <property type="entry name" value="CBS_dom"/>
</dbReference>
<keyword evidence="22" id="KW-1185">Reference proteome</keyword>
<name>A0A4P8L6U6_9BACT</name>
<evidence type="ECO:0000256" key="14">
    <source>
        <dbReference type="PIRSR" id="PIRSR000130-1"/>
    </source>
</evidence>
<gene>
    <name evidence="13 21" type="primary">guaB</name>
    <name evidence="21" type="ORF">FDQ92_08265</name>
</gene>
<dbReference type="PIRSF" id="PIRSF000130">
    <property type="entry name" value="IMPDH"/>
    <property type="match status" value="1"/>
</dbReference>
<dbReference type="CDD" id="cd04601">
    <property type="entry name" value="CBS_pair_IMPDH"/>
    <property type="match status" value="1"/>
</dbReference>
<evidence type="ECO:0000256" key="4">
    <source>
        <dbReference type="ARBA" id="ARBA00022723"/>
    </source>
</evidence>
<dbReference type="SMART" id="SM00116">
    <property type="entry name" value="CBS"/>
    <property type="match status" value="2"/>
</dbReference>
<feature type="binding site" evidence="13">
    <location>
        <begin position="383"/>
        <end position="387"/>
    </location>
    <ligand>
        <name>IMP</name>
        <dbReference type="ChEBI" id="CHEBI:58053"/>
    </ligand>
</feature>
<organism evidence="21 22">
    <name type="scientific">Desulfoglaeba alkanexedens ALDC</name>
    <dbReference type="NCBI Taxonomy" id="980445"/>
    <lineage>
        <taxon>Bacteria</taxon>
        <taxon>Pseudomonadati</taxon>
        <taxon>Thermodesulfobacteriota</taxon>
        <taxon>Syntrophobacteria</taxon>
        <taxon>Syntrophobacterales</taxon>
        <taxon>Syntrophobacteraceae</taxon>
        <taxon>Desulfoglaeba</taxon>
    </lineage>
</organism>
<dbReference type="InterPro" id="IPR013785">
    <property type="entry name" value="Aldolase_TIM"/>
</dbReference>
<dbReference type="FunFam" id="3.20.20.70:FF:000003">
    <property type="entry name" value="GMP reductase"/>
    <property type="match status" value="1"/>
</dbReference>
<reference evidence="21 22" key="1">
    <citation type="submission" date="2019-05" db="EMBL/GenBank/DDBJ databases">
        <title>The Complete Genome Sequence of the n-alkane-degrading Desulfoglaeba alkanexedens ALDC reveals multiple alkylsuccinate synthase gene clusters.</title>
        <authorList>
            <person name="Callaghan A.V."/>
            <person name="Davidova I.A."/>
            <person name="Duncan K.E."/>
            <person name="Morris B."/>
            <person name="McInerney M.J."/>
        </authorList>
    </citation>
    <scope>NUCLEOTIDE SEQUENCE [LARGE SCALE GENOMIC DNA]</scope>
    <source>
        <strain evidence="21 22">ALDC</strain>
    </source>
</reference>
<comment type="pathway">
    <text evidence="13 19">Purine metabolism; XMP biosynthesis via de novo pathway; XMP from IMP: step 1/1.</text>
</comment>
<comment type="subunit">
    <text evidence="3 13">Homotetramer.</text>
</comment>
<keyword evidence="9 13" id="KW-0560">Oxidoreductase</keyword>
<proteinExistence type="inferred from homology"/>
<feature type="binding site" evidence="13">
    <location>
        <begin position="336"/>
        <end position="338"/>
    </location>
    <ligand>
        <name>IMP</name>
        <dbReference type="ChEBI" id="CHEBI:58053"/>
    </ligand>
</feature>
<evidence type="ECO:0000313" key="22">
    <source>
        <dbReference type="Proteomes" id="UP000298602"/>
    </source>
</evidence>
<keyword evidence="4 13" id="KW-0479">Metal-binding</keyword>
<protein>
    <recommendedName>
        <fullName evidence="13 19">Inosine-5'-monophosphate dehydrogenase</fullName>
        <shortName evidence="13">IMP dehydrogenase</shortName>
        <shortName evidence="13">IMPD</shortName>
        <shortName evidence="13">IMPDH</shortName>
        <ecNumber evidence="13 19">1.1.1.205</ecNumber>
    </recommendedName>
</protein>
<dbReference type="EC" id="1.1.1.205" evidence="13 19"/>
<dbReference type="SMART" id="SM01240">
    <property type="entry name" value="IMPDH"/>
    <property type="match status" value="1"/>
</dbReference>
<feature type="domain" description="CBS" evidence="20">
    <location>
        <begin position="93"/>
        <end position="148"/>
    </location>
</feature>
<dbReference type="InterPro" id="IPR015875">
    <property type="entry name" value="IMP_DH/GMP_Rdtase_CS"/>
</dbReference>
<dbReference type="PANTHER" id="PTHR11911:SF111">
    <property type="entry name" value="INOSINE-5'-MONOPHOSPHATE DEHYDROGENASE"/>
    <property type="match status" value="1"/>
</dbReference>
<evidence type="ECO:0000256" key="16">
    <source>
        <dbReference type="PIRSR" id="PIRSR000130-4"/>
    </source>
</evidence>
<comment type="similarity">
    <text evidence="2 13 18">Belongs to the IMPDH/GMPR family.</text>
</comment>
<evidence type="ECO:0000256" key="19">
    <source>
        <dbReference type="RuleBase" id="RU003928"/>
    </source>
</evidence>
<reference evidence="21 22" key="2">
    <citation type="submission" date="2019-05" db="EMBL/GenBank/DDBJ databases">
        <authorList>
            <person name="Suflita J.M."/>
            <person name="Marks C.R."/>
        </authorList>
    </citation>
    <scope>NUCLEOTIDE SEQUENCE [LARGE SCALE GENOMIC DNA]</scope>
    <source>
        <strain evidence="21 22">ALDC</strain>
    </source>
</reference>
<dbReference type="GO" id="GO:0000166">
    <property type="term" value="F:nucleotide binding"/>
    <property type="evidence" value="ECO:0007669"/>
    <property type="project" value="UniProtKB-UniRule"/>
</dbReference>
<evidence type="ECO:0000256" key="8">
    <source>
        <dbReference type="ARBA" id="ARBA00022958"/>
    </source>
</evidence>
<comment type="function">
    <text evidence="13">Catalyzes the conversion of inosine 5'-phosphate (IMP) to xanthosine 5'-phosphate (XMP), the first committed and rate-limiting step in the de novo synthesis of guanine nucleotides, and therefore plays an important role in the regulation of cell growth.</text>
</comment>
<comment type="catalytic activity">
    <reaction evidence="12 13 19">
        <text>IMP + NAD(+) + H2O = XMP + NADH + H(+)</text>
        <dbReference type="Rhea" id="RHEA:11708"/>
        <dbReference type="ChEBI" id="CHEBI:15377"/>
        <dbReference type="ChEBI" id="CHEBI:15378"/>
        <dbReference type="ChEBI" id="CHEBI:57464"/>
        <dbReference type="ChEBI" id="CHEBI:57540"/>
        <dbReference type="ChEBI" id="CHEBI:57945"/>
        <dbReference type="ChEBI" id="CHEBI:58053"/>
        <dbReference type="EC" id="1.1.1.205"/>
    </reaction>
</comment>
<feature type="binding site" evidence="13">
    <location>
        <position position="414"/>
    </location>
    <ligand>
        <name>IMP</name>
        <dbReference type="ChEBI" id="CHEBI:58053"/>
    </ligand>
</feature>
<evidence type="ECO:0000256" key="3">
    <source>
        <dbReference type="ARBA" id="ARBA00011881"/>
    </source>
</evidence>
<feature type="binding site" evidence="13">
    <location>
        <position position="469"/>
    </location>
    <ligand>
        <name>K(+)</name>
        <dbReference type="ChEBI" id="CHEBI:29103"/>
        <note>ligand shared between two tetrameric partners</note>
    </ligand>
</feature>
<evidence type="ECO:0000256" key="11">
    <source>
        <dbReference type="ARBA" id="ARBA00023122"/>
    </source>
</evidence>
<dbReference type="GO" id="GO:0003938">
    <property type="term" value="F:IMP dehydrogenase activity"/>
    <property type="evidence" value="ECO:0007669"/>
    <property type="project" value="UniProtKB-UniRule"/>
</dbReference>
<dbReference type="HAMAP" id="MF_01964">
    <property type="entry name" value="IMPDH"/>
    <property type="match status" value="1"/>
</dbReference>
<dbReference type="CDD" id="cd00381">
    <property type="entry name" value="IMPDH"/>
    <property type="match status" value="1"/>
</dbReference>
<dbReference type="GO" id="GO:0006177">
    <property type="term" value="P:GMP biosynthetic process"/>
    <property type="evidence" value="ECO:0007669"/>
    <property type="project" value="UniProtKB-UniRule"/>
</dbReference>
<evidence type="ECO:0000313" key="21">
    <source>
        <dbReference type="EMBL" id="QCQ23503.1"/>
    </source>
</evidence>
<dbReference type="GO" id="GO:0006183">
    <property type="term" value="P:GTP biosynthetic process"/>
    <property type="evidence" value="ECO:0007669"/>
    <property type="project" value="TreeGrafter"/>
</dbReference>
<dbReference type="InterPro" id="IPR001093">
    <property type="entry name" value="IMP_DH_GMPRt"/>
</dbReference>
<dbReference type="InterPro" id="IPR005990">
    <property type="entry name" value="IMP_DH"/>
</dbReference>
<dbReference type="SUPFAM" id="SSF51412">
    <property type="entry name" value="Inosine monophosphate dehydrogenase (IMPDH)"/>
    <property type="match status" value="1"/>
</dbReference>
<evidence type="ECO:0000256" key="18">
    <source>
        <dbReference type="RuleBase" id="RU003927"/>
    </source>
</evidence>
<evidence type="ECO:0000256" key="15">
    <source>
        <dbReference type="PIRSR" id="PIRSR000130-3"/>
    </source>
</evidence>
<dbReference type="Pfam" id="PF00478">
    <property type="entry name" value="IMPDH"/>
    <property type="match status" value="1"/>
</dbReference>
<feature type="domain" description="CBS" evidence="20">
    <location>
        <begin position="152"/>
        <end position="209"/>
    </location>
</feature>
<evidence type="ECO:0000256" key="10">
    <source>
        <dbReference type="ARBA" id="ARBA00023027"/>
    </source>
</evidence>
<dbReference type="InterPro" id="IPR046342">
    <property type="entry name" value="CBS_dom_sf"/>
</dbReference>
<keyword evidence="10 13" id="KW-0520">NAD</keyword>
<dbReference type="Gene3D" id="3.20.20.70">
    <property type="entry name" value="Aldolase class I"/>
    <property type="match status" value="1"/>
</dbReference>
<evidence type="ECO:0000256" key="2">
    <source>
        <dbReference type="ARBA" id="ARBA00005502"/>
    </source>
</evidence>
<feature type="binding site" evidence="13">
    <location>
        <position position="468"/>
    </location>
    <ligand>
        <name>K(+)</name>
        <dbReference type="ChEBI" id="CHEBI:29103"/>
        <note>ligand shared between two tetrameric partners</note>
    </ligand>
</feature>
<dbReference type="OrthoDB" id="9805398at2"/>
<evidence type="ECO:0000259" key="20">
    <source>
        <dbReference type="PROSITE" id="PS51371"/>
    </source>
</evidence>
<dbReference type="KEGG" id="dax:FDQ92_08265"/>
<dbReference type="GO" id="GO:0046872">
    <property type="term" value="F:metal ion binding"/>
    <property type="evidence" value="ECO:0007669"/>
    <property type="project" value="UniProtKB-UniRule"/>
</dbReference>
<keyword evidence="11 17" id="KW-0129">CBS domain</keyword>
<dbReference type="PROSITE" id="PS51371">
    <property type="entry name" value="CBS"/>
    <property type="match status" value="2"/>
</dbReference>
<comment type="caution">
    <text evidence="13">Lacks conserved residue(s) required for the propagation of feature annotation.</text>
</comment>
<feature type="binding site" evidence="13">
    <location>
        <position position="301"/>
    </location>
    <ligand>
        <name>IMP</name>
        <dbReference type="ChEBI" id="CHEBI:58053"/>
    </ligand>
</feature>
<evidence type="ECO:0000256" key="1">
    <source>
        <dbReference type="ARBA" id="ARBA00001958"/>
    </source>
</evidence>
<evidence type="ECO:0000256" key="5">
    <source>
        <dbReference type="ARBA" id="ARBA00022737"/>
    </source>
</evidence>
<feature type="binding site" evidence="13">
    <location>
        <position position="470"/>
    </location>
    <ligand>
        <name>K(+)</name>
        <dbReference type="ChEBI" id="CHEBI:29103"/>
        <note>ligand shared between two tetrameric partners</note>
    </ligand>
</feature>
<feature type="binding site" description="in other chain" evidence="13 16">
    <location>
        <position position="298"/>
    </location>
    <ligand>
        <name>K(+)</name>
        <dbReference type="ChEBI" id="CHEBI:29103"/>
        <note>ligand shared between two tetrameric partners</note>
    </ligand>
</feature>
<dbReference type="AlphaFoldDB" id="A0A4P8L6U6"/>
<feature type="binding site" evidence="15">
    <location>
        <begin position="246"/>
        <end position="248"/>
    </location>
    <ligand>
        <name>NAD(+)</name>
        <dbReference type="ChEBI" id="CHEBI:57540"/>
    </ligand>
</feature>
<evidence type="ECO:0000256" key="17">
    <source>
        <dbReference type="PROSITE-ProRule" id="PRU00703"/>
    </source>
</evidence>
<feature type="binding site" evidence="13 15">
    <location>
        <begin position="296"/>
        <end position="298"/>
    </location>
    <ligand>
        <name>NAD(+)</name>
        <dbReference type="ChEBI" id="CHEBI:57540"/>
    </ligand>
</feature>
<feature type="active site" description="Thioimidate intermediate" evidence="13 14">
    <location>
        <position position="303"/>
    </location>
</feature>
<feature type="binding site" evidence="13">
    <location>
        <begin position="359"/>
        <end position="360"/>
    </location>
    <ligand>
        <name>IMP</name>
        <dbReference type="ChEBI" id="CHEBI:58053"/>
    </ligand>
</feature>
<dbReference type="Pfam" id="PF00571">
    <property type="entry name" value="CBS"/>
    <property type="match status" value="2"/>
</dbReference>
<dbReference type="UniPathway" id="UPA00601">
    <property type="reaction ID" value="UER00295"/>
</dbReference>
<evidence type="ECO:0000256" key="7">
    <source>
        <dbReference type="ARBA" id="ARBA00022755"/>
    </source>
</evidence>
<sequence>MPATVPEALTFDDVLLVPMYSEVLPNETDVSTVLTPGIPMRIPLVTAAMDTVTEAQTAISIAREGGIGIIHRNMSIERQAREVDKVKKSESGMIVDPVTVHPDQRIAEVMELMAQYRISGVPVVKEGQLVGIITNRDLRFETDLELKVEDLMTKDNLVTAPVGISLEESKKLLQKRRIEKLLVVDEEGRLRGLITIKDILKVKKYPNACKDGLGRLRVGAAVGVGADAMDRVKGLVKAGADVIAVDSAHGHSRNVMNTVERIKAEFGDVQVIAGNVATEQGAESLIRAGADAIKVGVGPGSICTTRVVAGVGVPQVSAIMACAKVARAHGVPVIADGGIKYSGDVVKALAAGAQSVMIGGLFAGTDESPGETVLYQGRSYKVYRGMGSLGAMREGSRDRYFQDEIQEPAKLVPEGIEGMVPYRGPLSAIVHQLIGGLRAGMGYVGSRNLEELRTKPRMIRITSAGLKESHVHDVIITKEAPNYMVDLK</sequence>
<dbReference type="SUPFAM" id="SSF54631">
    <property type="entry name" value="CBS-domain pair"/>
    <property type="match status" value="1"/>
</dbReference>
<feature type="binding site" description="in other chain" evidence="13 16">
    <location>
        <position position="300"/>
    </location>
    <ligand>
        <name>K(+)</name>
        <dbReference type="ChEBI" id="CHEBI:29103"/>
        <note>ligand shared between two tetrameric partners</note>
    </ligand>
</feature>
<comment type="activity regulation">
    <text evidence="13">Mycophenolic acid (MPA) is a non-competitive inhibitor that prevents formation of the closed enzyme conformation by binding to the same site as the amobile flap. In contrast, mizoribine monophosphate (MZP) is a competitive inhibitor that induces the closed conformation. MPA is a potent inhibitor of mammalian IMPDHs but a poor inhibitor of the bacterial enzymes. MZP is a more potent inhibitor of bacterial IMPDH.</text>
</comment>
<comment type="cofactor">
    <cofactor evidence="1 13">
        <name>K(+)</name>
        <dbReference type="ChEBI" id="CHEBI:29103"/>
    </cofactor>
</comment>
<dbReference type="NCBIfam" id="TIGR01302">
    <property type="entry name" value="IMP_dehydrog"/>
    <property type="match status" value="1"/>
</dbReference>
<dbReference type="Proteomes" id="UP000298602">
    <property type="component" value="Chromosome"/>
</dbReference>
<evidence type="ECO:0000256" key="6">
    <source>
        <dbReference type="ARBA" id="ARBA00022749"/>
    </source>
</evidence>
<evidence type="ECO:0000256" key="12">
    <source>
        <dbReference type="ARBA" id="ARBA00048028"/>
    </source>
</evidence>
<keyword evidence="7 13" id="KW-0658">Purine biosynthesis</keyword>
<keyword evidence="5" id="KW-0677">Repeat</keyword>
<feature type="active site" description="Proton acceptor" evidence="13 14">
    <location>
        <position position="399"/>
    </location>
</feature>
<feature type="binding site" evidence="13">
    <location>
        <position position="246"/>
    </location>
    <ligand>
        <name>NAD(+)</name>
        <dbReference type="ChEBI" id="CHEBI:57540"/>
    </ligand>
</feature>
<dbReference type="EMBL" id="CP040098">
    <property type="protein sequence ID" value="QCQ23503.1"/>
    <property type="molecule type" value="Genomic_DNA"/>
</dbReference>
<keyword evidence="6 13" id="KW-0332">GMP biosynthesis</keyword>
<feature type="binding site" description="in other chain" evidence="13 16">
    <location>
        <position position="303"/>
    </location>
    <ligand>
        <name>K(+)</name>
        <dbReference type="ChEBI" id="CHEBI:29103"/>
        <note>ligand shared between two tetrameric partners</note>
    </ligand>
</feature>
<evidence type="ECO:0000256" key="13">
    <source>
        <dbReference type="HAMAP-Rule" id="MF_01964"/>
    </source>
</evidence>
<dbReference type="PANTHER" id="PTHR11911">
    <property type="entry name" value="INOSINE-5-MONOPHOSPHATE DEHYDROGENASE RELATED"/>
    <property type="match status" value="1"/>
</dbReference>
<accession>A0A4P8L6U6</accession>
<dbReference type="PROSITE" id="PS00487">
    <property type="entry name" value="IMP_DH_GMP_RED"/>
    <property type="match status" value="1"/>
</dbReference>
<keyword evidence="8 13" id="KW-0630">Potassium</keyword>
<evidence type="ECO:0000256" key="9">
    <source>
        <dbReference type="ARBA" id="ARBA00023002"/>
    </source>
</evidence>